<protein>
    <submittedName>
        <fullName evidence="3">Glutamine synthetase</fullName>
    </submittedName>
</protein>
<reference evidence="3 4" key="1">
    <citation type="submission" date="2018-08" db="EMBL/GenBank/DDBJ databases">
        <title>Recombination of ecologically and evolutionarily significant loci maintains genetic cohesion in the Pseudomonas syringae species complex.</title>
        <authorList>
            <person name="Dillon M."/>
            <person name="Thakur S."/>
            <person name="Almeida R.N.D."/>
            <person name="Weir B.S."/>
            <person name="Guttman D.S."/>
        </authorList>
    </citation>
    <scope>NUCLEOTIDE SEQUENCE [LARGE SCALE GENOMIC DNA]</scope>
    <source>
        <strain evidence="3 4">ICMP 8902</strain>
    </source>
</reference>
<dbReference type="Gene3D" id="3.30.590.10">
    <property type="entry name" value="Glutamine synthetase/guanido kinase, catalytic domain"/>
    <property type="match status" value="1"/>
</dbReference>
<name>A0A3M3ZGI7_9PSED</name>
<dbReference type="AlphaFoldDB" id="A0A3M3ZGI7"/>
<dbReference type="EMBL" id="RBQB01000098">
    <property type="protein sequence ID" value="RMO93229.1"/>
    <property type="molecule type" value="Genomic_DNA"/>
</dbReference>
<dbReference type="InterPro" id="IPR014746">
    <property type="entry name" value="Gln_synth/guanido_kin_cat_dom"/>
</dbReference>
<evidence type="ECO:0000256" key="1">
    <source>
        <dbReference type="RuleBase" id="RU000384"/>
    </source>
</evidence>
<proteinExistence type="inferred from homology"/>
<dbReference type="GO" id="GO:0004356">
    <property type="term" value="F:glutamine synthetase activity"/>
    <property type="evidence" value="ECO:0007669"/>
    <property type="project" value="InterPro"/>
</dbReference>
<gene>
    <name evidence="3" type="ORF">ALQ33_05320</name>
</gene>
<feature type="domain" description="GS catalytic" evidence="2">
    <location>
        <begin position="1"/>
        <end position="38"/>
    </location>
</feature>
<evidence type="ECO:0000313" key="3">
    <source>
        <dbReference type="EMBL" id="RMO93229.1"/>
    </source>
</evidence>
<dbReference type="InterPro" id="IPR008146">
    <property type="entry name" value="Gln_synth_cat_dom"/>
</dbReference>
<dbReference type="Proteomes" id="UP000279372">
    <property type="component" value="Unassembled WGS sequence"/>
</dbReference>
<evidence type="ECO:0000259" key="2">
    <source>
        <dbReference type="Pfam" id="PF00120"/>
    </source>
</evidence>
<organism evidence="3 4">
    <name type="scientific">Pseudomonas syringae pv. philadelphi</name>
    <dbReference type="NCBI Taxonomy" id="251706"/>
    <lineage>
        <taxon>Bacteria</taxon>
        <taxon>Pseudomonadati</taxon>
        <taxon>Pseudomonadota</taxon>
        <taxon>Gammaproteobacteria</taxon>
        <taxon>Pseudomonadales</taxon>
        <taxon>Pseudomonadaceae</taxon>
        <taxon>Pseudomonas</taxon>
    </lineage>
</organism>
<accession>A0A3M3ZGI7</accession>
<comment type="caution">
    <text evidence="3">The sequence shown here is derived from an EMBL/GenBank/DDBJ whole genome shotgun (WGS) entry which is preliminary data.</text>
</comment>
<comment type="similarity">
    <text evidence="1">Belongs to the glutamine synthetase family.</text>
</comment>
<evidence type="ECO:0000313" key="4">
    <source>
        <dbReference type="Proteomes" id="UP000279372"/>
    </source>
</evidence>
<sequence length="39" mass="4009">MENRLPGANAIPCLAMATSLAAGLHALENALEPYAPMQG</sequence>
<dbReference type="Pfam" id="PF00120">
    <property type="entry name" value="Gln-synt_C"/>
    <property type="match status" value="1"/>
</dbReference>
<dbReference type="SUPFAM" id="SSF55931">
    <property type="entry name" value="Glutamine synthetase/guanido kinase"/>
    <property type="match status" value="1"/>
</dbReference>